<sequence>MHPDLETQPLARIRWAKLQAQREVLMEVFDEAHRIGRAAEFLKDSRVLPLCELILNGASSYEGAVLLLSEGFAERGSFVVRRGPLSGRTVVTFDPSPEGQSWFDDIREWKQDLFDAGLTDLVTDTFVVDNGHGVVATRTMVEIALEIGDGALLKRLVDPAAPLGVCQGLDIEDRVMPEARREALEQWLGESAPRSGAAIVDLGGVLRGFSVRVE</sequence>
<evidence type="ECO:0000313" key="1">
    <source>
        <dbReference type="EMBL" id="SCM68119.1"/>
    </source>
</evidence>
<keyword evidence="2" id="KW-1185">Reference proteome</keyword>
<dbReference type="AlphaFoldDB" id="A0A1M4MZX8"/>
<evidence type="ECO:0000313" key="2">
    <source>
        <dbReference type="Proteomes" id="UP000184085"/>
    </source>
</evidence>
<organism evidence="1 2">
    <name type="scientific">Donghicola eburneus</name>
    <dbReference type="NCBI Taxonomy" id="393278"/>
    <lineage>
        <taxon>Bacteria</taxon>
        <taxon>Pseudomonadati</taxon>
        <taxon>Pseudomonadota</taxon>
        <taxon>Alphaproteobacteria</taxon>
        <taxon>Rhodobacterales</taxon>
        <taxon>Roseobacteraceae</taxon>
        <taxon>Donghicola</taxon>
    </lineage>
</organism>
<dbReference type="RefSeq" id="WP_072706757.1">
    <property type="nucleotide sequence ID" value="NZ_FMJB01000051.1"/>
</dbReference>
<name>A0A1M4MZX8_9RHOB</name>
<dbReference type="EMBL" id="FMJB01000051">
    <property type="protein sequence ID" value="SCM68119.1"/>
    <property type="molecule type" value="Genomic_DNA"/>
</dbReference>
<reference evidence="2" key="1">
    <citation type="submission" date="2016-09" db="EMBL/GenBank/DDBJ databases">
        <authorList>
            <person name="Wibberg D."/>
        </authorList>
    </citation>
    <scope>NUCLEOTIDE SEQUENCE [LARGE SCALE GENOMIC DNA]</scope>
</reference>
<gene>
    <name evidence="1" type="ORF">KARMA_2329</name>
</gene>
<protein>
    <submittedName>
        <fullName evidence="1">Uncharacterized protein</fullName>
    </submittedName>
</protein>
<proteinExistence type="predicted"/>
<dbReference type="Proteomes" id="UP000184085">
    <property type="component" value="Unassembled WGS sequence"/>
</dbReference>
<accession>A0A1M4MZX8</accession>